<dbReference type="KEGG" id="lck:HN018_11655"/>
<keyword evidence="1" id="KW-0812">Transmembrane</keyword>
<keyword evidence="1" id="KW-0472">Membrane</keyword>
<dbReference type="Gene3D" id="1.25.40.10">
    <property type="entry name" value="Tetratricopeptide repeat domain"/>
    <property type="match status" value="1"/>
</dbReference>
<sequence length="227" mass="25200">MGDVFRQQQPDGLPRGSNQRAIIVSPISRKVMQMKRCYKTVWPFAMASQALLLLLNGCAAGVVQGAVAVKDMGERRIYQAAAEAGDPQAEFNLGDSWCCTVTKRADNRRHAIYSNEKATEWLCRAALQNYGPAQMELARIYAGRPFRYNVMKQAADRVFGAPEDPAVALMWAEIAETNKVDGAARLRVSLMEEATPAVQIEAAERKVSWQTSPCTWQDIMQQDGDLT</sequence>
<proteinExistence type="predicted"/>
<dbReference type="AlphaFoldDB" id="A0A6M8HQP8"/>
<evidence type="ECO:0000313" key="3">
    <source>
        <dbReference type="Proteomes" id="UP000500767"/>
    </source>
</evidence>
<keyword evidence="1" id="KW-1133">Transmembrane helix</keyword>
<protein>
    <submittedName>
        <fullName evidence="2">Sel1 repeat family protein</fullName>
    </submittedName>
</protein>
<organism evidence="2 3">
    <name type="scientific">Lichenicola cladoniae</name>
    <dbReference type="NCBI Taxonomy" id="1484109"/>
    <lineage>
        <taxon>Bacteria</taxon>
        <taxon>Pseudomonadati</taxon>
        <taxon>Pseudomonadota</taxon>
        <taxon>Alphaproteobacteria</taxon>
        <taxon>Acetobacterales</taxon>
        <taxon>Acetobacteraceae</taxon>
        <taxon>Lichenicola</taxon>
    </lineage>
</organism>
<name>A0A6M8HQP8_9PROT</name>
<reference evidence="2 3" key="1">
    <citation type="journal article" date="2014" name="World J. Microbiol. Biotechnol.">
        <title>Biodiversity and physiological characteristics of Antarctic and Arctic lichens-associated bacteria.</title>
        <authorList>
            <person name="Lee Y.M."/>
            <person name="Kim E.H."/>
            <person name="Lee H.K."/>
            <person name="Hong S.G."/>
        </authorList>
    </citation>
    <scope>NUCLEOTIDE SEQUENCE [LARGE SCALE GENOMIC DNA]</scope>
    <source>
        <strain evidence="2 3">PAMC 26569</strain>
    </source>
</reference>
<dbReference type="SUPFAM" id="SSF81901">
    <property type="entry name" value="HCP-like"/>
    <property type="match status" value="1"/>
</dbReference>
<accession>A0A6M8HQP8</accession>
<evidence type="ECO:0000256" key="1">
    <source>
        <dbReference type="SAM" id="Phobius"/>
    </source>
</evidence>
<dbReference type="Proteomes" id="UP000500767">
    <property type="component" value="Chromosome"/>
</dbReference>
<keyword evidence="3" id="KW-1185">Reference proteome</keyword>
<dbReference type="EMBL" id="CP053708">
    <property type="protein sequence ID" value="QKE90600.1"/>
    <property type="molecule type" value="Genomic_DNA"/>
</dbReference>
<dbReference type="RefSeq" id="WP_171835549.1">
    <property type="nucleotide sequence ID" value="NZ_CP053708.1"/>
</dbReference>
<gene>
    <name evidence="2" type="ORF">HN018_11655</name>
</gene>
<feature type="transmembrane region" description="Helical" evidence="1">
    <location>
        <begin position="50"/>
        <end position="69"/>
    </location>
</feature>
<dbReference type="InterPro" id="IPR011990">
    <property type="entry name" value="TPR-like_helical_dom_sf"/>
</dbReference>
<evidence type="ECO:0000313" key="2">
    <source>
        <dbReference type="EMBL" id="QKE90600.1"/>
    </source>
</evidence>